<keyword evidence="2" id="KW-0479">Metal-binding</keyword>
<dbReference type="RefSeq" id="WP_090851029.1">
    <property type="nucleotide sequence ID" value="NZ_FNJU01000002.1"/>
</dbReference>
<evidence type="ECO:0000256" key="1">
    <source>
        <dbReference type="ARBA" id="ARBA00010996"/>
    </source>
</evidence>
<accession>A0A1H0S1T1</accession>
<sequence length="198" mass="22400">MHDVKKIMSMVFLVLILIACSKEPTIEEIEQTFPMNINVGKLEAVNQNKEPFNTDQLEDKVWLASFIFTNCDTVCSPMTATMARLQTKLQSEGLEDVQIVSFSIDPEHDTPEVLLDFANSMDADFTNWQFITGYNQEEIESFANTSFLSPAAQLEGSNQFVHSTSIYLVNQRGTVLNQYDAVADTPFEEIISDIRKLK</sequence>
<proteinExistence type="inferred from homology"/>
<dbReference type="InterPro" id="IPR036249">
    <property type="entry name" value="Thioredoxin-like_sf"/>
</dbReference>
<dbReference type="PROSITE" id="PS51257">
    <property type="entry name" value="PROKAR_LIPOPROTEIN"/>
    <property type="match status" value="1"/>
</dbReference>
<protein>
    <submittedName>
        <fullName evidence="4">Protein SCO1/2</fullName>
    </submittedName>
</protein>
<evidence type="ECO:0000256" key="3">
    <source>
        <dbReference type="PIRSR" id="PIRSR603782-2"/>
    </source>
</evidence>
<dbReference type="EMBL" id="FNJU01000002">
    <property type="protein sequence ID" value="SDP35680.1"/>
    <property type="molecule type" value="Genomic_DNA"/>
</dbReference>
<comment type="similarity">
    <text evidence="1">Belongs to the SCO1/2 family.</text>
</comment>
<dbReference type="SUPFAM" id="SSF52833">
    <property type="entry name" value="Thioredoxin-like"/>
    <property type="match status" value="1"/>
</dbReference>
<dbReference type="PANTHER" id="PTHR12151:SF25">
    <property type="entry name" value="LINALOOL DEHYDRATASE_ISOMERASE DOMAIN-CONTAINING PROTEIN"/>
    <property type="match status" value="1"/>
</dbReference>
<dbReference type="OrthoDB" id="9811998at2"/>
<feature type="binding site" evidence="2">
    <location>
        <position position="162"/>
    </location>
    <ligand>
        <name>Cu cation</name>
        <dbReference type="ChEBI" id="CHEBI:23378"/>
    </ligand>
</feature>
<dbReference type="InterPro" id="IPR003782">
    <property type="entry name" value="SCO1/SenC"/>
</dbReference>
<evidence type="ECO:0000313" key="4">
    <source>
        <dbReference type="EMBL" id="SDP35680.1"/>
    </source>
</evidence>
<keyword evidence="5" id="KW-1185">Reference proteome</keyword>
<feature type="disulfide bond" description="Redox-active" evidence="3">
    <location>
        <begin position="71"/>
        <end position="75"/>
    </location>
</feature>
<evidence type="ECO:0000256" key="2">
    <source>
        <dbReference type="PIRSR" id="PIRSR603782-1"/>
    </source>
</evidence>
<dbReference type="GO" id="GO:0046872">
    <property type="term" value="F:metal ion binding"/>
    <property type="evidence" value="ECO:0007669"/>
    <property type="project" value="UniProtKB-KW"/>
</dbReference>
<dbReference type="STRING" id="930152.SAMN05216565_102500"/>
<keyword evidence="3" id="KW-1015">Disulfide bond</keyword>
<name>A0A1H0S1T1_9BACI</name>
<dbReference type="Proteomes" id="UP000199159">
    <property type="component" value="Unassembled WGS sequence"/>
</dbReference>
<dbReference type="Gene3D" id="3.40.30.10">
    <property type="entry name" value="Glutaredoxin"/>
    <property type="match status" value="1"/>
</dbReference>
<organism evidence="4 5">
    <name type="scientific">Litchfieldia salsa</name>
    <dbReference type="NCBI Taxonomy" id="930152"/>
    <lineage>
        <taxon>Bacteria</taxon>
        <taxon>Bacillati</taxon>
        <taxon>Bacillota</taxon>
        <taxon>Bacilli</taxon>
        <taxon>Bacillales</taxon>
        <taxon>Bacillaceae</taxon>
        <taxon>Litchfieldia</taxon>
    </lineage>
</organism>
<gene>
    <name evidence="4" type="ORF">SAMN05216565_102500</name>
</gene>
<feature type="binding site" evidence="2">
    <location>
        <position position="71"/>
    </location>
    <ligand>
        <name>Cu cation</name>
        <dbReference type="ChEBI" id="CHEBI:23378"/>
    </ligand>
</feature>
<keyword evidence="2" id="KW-0186">Copper</keyword>
<dbReference type="AlphaFoldDB" id="A0A1H0S1T1"/>
<dbReference type="PANTHER" id="PTHR12151">
    <property type="entry name" value="ELECTRON TRANSPORT PROTIN SCO1/SENC FAMILY MEMBER"/>
    <property type="match status" value="1"/>
</dbReference>
<dbReference type="CDD" id="cd02968">
    <property type="entry name" value="SCO"/>
    <property type="match status" value="1"/>
</dbReference>
<feature type="binding site" evidence="2">
    <location>
        <position position="75"/>
    </location>
    <ligand>
        <name>Cu cation</name>
        <dbReference type="ChEBI" id="CHEBI:23378"/>
    </ligand>
</feature>
<dbReference type="Pfam" id="PF02630">
    <property type="entry name" value="SCO1-SenC"/>
    <property type="match status" value="1"/>
</dbReference>
<evidence type="ECO:0000313" key="5">
    <source>
        <dbReference type="Proteomes" id="UP000199159"/>
    </source>
</evidence>
<reference evidence="5" key="1">
    <citation type="submission" date="2016-10" db="EMBL/GenBank/DDBJ databases">
        <authorList>
            <person name="Varghese N."/>
            <person name="Submissions S."/>
        </authorList>
    </citation>
    <scope>NUCLEOTIDE SEQUENCE [LARGE SCALE GENOMIC DNA]</scope>
    <source>
        <strain evidence="5">IBRC-M10078</strain>
    </source>
</reference>